<dbReference type="Proteomes" id="UP001499987">
    <property type="component" value="Unassembled WGS sequence"/>
</dbReference>
<gene>
    <name evidence="2" type="ORF">GCM10009663_42730</name>
</gene>
<dbReference type="SUPFAM" id="SSF52540">
    <property type="entry name" value="P-loop containing nucleoside triphosphate hydrolases"/>
    <property type="match status" value="1"/>
</dbReference>
<reference evidence="3" key="1">
    <citation type="journal article" date="2019" name="Int. J. Syst. Evol. Microbiol.">
        <title>The Global Catalogue of Microorganisms (GCM) 10K type strain sequencing project: providing services to taxonomists for standard genome sequencing and annotation.</title>
        <authorList>
            <consortium name="The Broad Institute Genomics Platform"/>
            <consortium name="The Broad Institute Genome Sequencing Center for Infectious Disease"/>
            <person name="Wu L."/>
            <person name="Ma J."/>
        </authorList>
    </citation>
    <scope>NUCLEOTIDE SEQUENCE [LARGE SCALE GENOMIC DNA]</scope>
    <source>
        <strain evidence="3">JCM 13002</strain>
    </source>
</reference>
<keyword evidence="3" id="KW-1185">Reference proteome</keyword>
<dbReference type="InterPro" id="IPR027417">
    <property type="entry name" value="P-loop_NTPase"/>
</dbReference>
<evidence type="ECO:0000313" key="2">
    <source>
        <dbReference type="EMBL" id="GAA1094753.1"/>
    </source>
</evidence>
<organism evidence="2 3">
    <name type="scientific">Kitasatospora arboriphila</name>
    <dbReference type="NCBI Taxonomy" id="258052"/>
    <lineage>
        <taxon>Bacteria</taxon>
        <taxon>Bacillati</taxon>
        <taxon>Actinomycetota</taxon>
        <taxon>Actinomycetes</taxon>
        <taxon>Kitasatosporales</taxon>
        <taxon>Streptomycetaceae</taxon>
        <taxon>Kitasatospora</taxon>
    </lineage>
</organism>
<proteinExistence type="predicted"/>
<name>A0ABP4E944_9ACTN</name>
<feature type="domain" description="Novel STAND NTPase 5" evidence="1">
    <location>
        <begin position="314"/>
        <end position="447"/>
    </location>
</feature>
<dbReference type="InterPro" id="IPR057574">
    <property type="entry name" value="nSTAND_NTPase5_dom"/>
</dbReference>
<protein>
    <recommendedName>
        <fullName evidence="1">Novel STAND NTPase 5 domain-containing protein</fullName>
    </recommendedName>
</protein>
<evidence type="ECO:0000259" key="1">
    <source>
        <dbReference type="Pfam" id="PF25199"/>
    </source>
</evidence>
<accession>A0ABP4E944</accession>
<sequence>MDPAARQFLSRIDRGPAGLLLGQAHLQLGSADDPLLKLAQKKLNEETSSYDSLLLADEKAGPSFPAWLDERCRQLSASDHLDLISEYAWIGVWSSAVDSIWPSAFEKPWREVQRIYSERHRPPDPRNRKRLHCTFLYGCTSRTEPDERFPTSKMAWLRRRTVAQTLAYRMVEAIGPLGTLAIDGYSPDDWLRLDDLAGLVLQLQKGQCHLFSANDRIRLLPEISALVADGNLILHEQPLASVIGEGFTGGLISSGHTAKHGDLQRAVSFSGGTHSVPRDLWVPLSSTAQLVGESLLGEAPPLSADGQYFAFRQFLGGSSGRVDWEGIGRGYSFQRDFESRVEDEVSNRASRKEISDRPVLLHGATGTGKSTALASLAYHLAKHRTYPVVHIRQDANPSAFSVIDSFCQWAEGEGAPTTVVIWDAMREMDWYADMARRFAGRGRRVILIGSTYRIGKLPAKYKRDSFEAPTKLSASESARLSKFLTAFDSNLGKVISLRLGRESSFLAFLYRLLPPTRAAVRSGVVKELEHVERSLIRKASAPGSAGAPKTTLGHALLEAGLIPQLALEKASSEGVDTEQFNVIEDLTALVMVAAQFGLSLPLELLLRATGELGHLNVAKLFDEVDLVRWEEDAEGNFLLGARSRLEAELIVSSRLGSTNREVDFAHRLIVEARSSESAISGQREVDFVTALVRALGAQGVNPEKYRREFPRISQALQELREERGLENPRLMLQEANLLREFAIWSRKHPWDQHSYDAASSDQALEVATEILSDALEMSQSSPTFTGTLLVELAATYAARAQGMRANHRPAEQLTLFRLARNAVSQAREKDQESYYPLDVLAWATRDILQGSTLTDEDRSEAIAEVLSAFELVTPEDLAPSQVENYHKRRQEFATAAQSFDIADDSFEALAQRGSGAGVYLRTRSIADPSTVTDPLSDADRRRIHDALTYMTHYPDLVAADDRCLNLRFDLWWLLNAGGKLFSEERKCLAFNQQQWQDALQLITAIEETGRTYRDVPLAYIRGVSEFHRGDFGAAFETFSDLETRSDEVRGRRRIIRSYLASDPQGMPRTYQGEIAWVSRDLKRGEVYVDSLRRRVAFIPAEFRGRDLKPGANLGSFHIGFNMLGIIADPERFLSVRGGRTPE</sequence>
<dbReference type="Pfam" id="PF25199">
    <property type="entry name" value="nSTAND_NTPase5"/>
    <property type="match status" value="1"/>
</dbReference>
<dbReference type="EMBL" id="BAAALD010000041">
    <property type="protein sequence ID" value="GAA1094753.1"/>
    <property type="molecule type" value="Genomic_DNA"/>
</dbReference>
<evidence type="ECO:0000313" key="3">
    <source>
        <dbReference type="Proteomes" id="UP001499987"/>
    </source>
</evidence>
<comment type="caution">
    <text evidence="2">The sequence shown here is derived from an EMBL/GenBank/DDBJ whole genome shotgun (WGS) entry which is preliminary data.</text>
</comment>